<keyword evidence="2" id="KW-1185">Reference proteome</keyword>
<evidence type="ECO:0000313" key="2">
    <source>
        <dbReference type="Proteomes" id="UP000175679"/>
    </source>
</evidence>
<organism evidence="1 2">
    <name type="scientific">Wolbachia pipientis</name>
    <dbReference type="NCBI Taxonomy" id="955"/>
    <lineage>
        <taxon>Bacteria</taxon>
        <taxon>Pseudomonadati</taxon>
        <taxon>Pseudomonadota</taxon>
        <taxon>Alphaproteobacteria</taxon>
        <taxon>Rickettsiales</taxon>
        <taxon>Anaplasmataceae</taxon>
        <taxon>Wolbachieae</taxon>
        <taxon>Wolbachia</taxon>
    </lineage>
</organism>
<comment type="caution">
    <text evidence="1">The sequence shown here is derived from an EMBL/GenBank/DDBJ whole genome shotgun (WGS) entry which is preliminary data.</text>
</comment>
<dbReference type="EMBL" id="MJMG01000001">
    <property type="protein sequence ID" value="OEY87008.1"/>
    <property type="molecule type" value="Genomic_DNA"/>
</dbReference>
<dbReference type="AlphaFoldDB" id="A0A1E7QKK9"/>
<dbReference type="Proteomes" id="UP000175679">
    <property type="component" value="Unassembled WGS sequence"/>
</dbReference>
<reference evidence="1 2" key="1">
    <citation type="submission" date="2016-09" db="EMBL/GenBank/DDBJ databases">
        <title>Genomic evidence for plant-parasitic nematodes as the earliest Wolbachia hosts.</title>
        <authorList>
            <person name="Brown A.M."/>
            <person name="Wasala S.K."/>
            <person name="Howe D.K."/>
            <person name="Peetz A.B."/>
            <person name="Zasada I.A."/>
            <person name="Denver D.R."/>
        </authorList>
    </citation>
    <scope>NUCLEOTIDE SEQUENCE [LARGE SCALE GENOMIC DNA]</scope>
    <source>
        <strain evidence="2">wPpe</strain>
    </source>
</reference>
<accession>A0A1E7QKK9</accession>
<evidence type="ECO:0000313" key="1">
    <source>
        <dbReference type="EMBL" id="OEY87008.1"/>
    </source>
</evidence>
<sequence>MVAYFVALLPVCVLVAIQKTSVAQHSAKQAIPAILIATLIIRHMGMKDCRQMYGFSLLKRKFYDFQKSF</sequence>
<name>A0A1E7QKK9_WOLPI</name>
<gene>
    <name evidence="1" type="ORF">BIY23_00750</name>
</gene>
<proteinExistence type="predicted"/>
<protein>
    <submittedName>
        <fullName evidence="1">Uncharacterized protein</fullName>
    </submittedName>
</protein>